<proteinExistence type="predicted"/>
<keyword evidence="2" id="KW-0802">TPR repeat</keyword>
<evidence type="ECO:0000313" key="4">
    <source>
        <dbReference type="EMBL" id="GBG33257.1"/>
    </source>
</evidence>
<feature type="region of interest" description="Disordered" evidence="3">
    <location>
        <begin position="1"/>
        <end position="20"/>
    </location>
</feature>
<organism evidence="4 5">
    <name type="scientific">Hondaea fermentalgiana</name>
    <dbReference type="NCBI Taxonomy" id="2315210"/>
    <lineage>
        <taxon>Eukaryota</taxon>
        <taxon>Sar</taxon>
        <taxon>Stramenopiles</taxon>
        <taxon>Bigyra</taxon>
        <taxon>Labyrinthulomycetes</taxon>
        <taxon>Thraustochytrida</taxon>
        <taxon>Thraustochytriidae</taxon>
        <taxon>Hondaea</taxon>
    </lineage>
</organism>
<dbReference type="Gene3D" id="1.25.40.10">
    <property type="entry name" value="Tetratricopeptide repeat domain"/>
    <property type="match status" value="4"/>
</dbReference>
<keyword evidence="5" id="KW-1185">Reference proteome</keyword>
<dbReference type="SMART" id="SM00028">
    <property type="entry name" value="TPR"/>
    <property type="match status" value="7"/>
</dbReference>
<dbReference type="InterPro" id="IPR011990">
    <property type="entry name" value="TPR-like_helical_dom_sf"/>
</dbReference>
<dbReference type="EMBL" id="BEYU01000149">
    <property type="protein sequence ID" value="GBG33257.1"/>
    <property type="molecule type" value="Genomic_DNA"/>
</dbReference>
<comment type="caution">
    <text evidence="4">The sequence shown here is derived from an EMBL/GenBank/DDBJ whole genome shotgun (WGS) entry which is preliminary data.</text>
</comment>
<dbReference type="PANTHER" id="PTHR45641:SF19">
    <property type="entry name" value="NEPHROCYSTIN-3"/>
    <property type="match status" value="1"/>
</dbReference>
<reference evidence="4 5" key="1">
    <citation type="submission" date="2017-12" db="EMBL/GenBank/DDBJ databases">
        <title>Sequencing, de novo assembly and annotation of complete genome of a new Thraustochytrid species, strain FCC1311.</title>
        <authorList>
            <person name="Sedici K."/>
            <person name="Godart F."/>
            <person name="Aiese Cigliano R."/>
            <person name="Sanseverino W."/>
            <person name="Barakat M."/>
            <person name="Ortet P."/>
            <person name="Marechal E."/>
            <person name="Cagnac O."/>
            <person name="Amato A."/>
        </authorList>
    </citation>
    <scope>NUCLEOTIDE SEQUENCE [LARGE SCALE GENOMIC DNA]</scope>
</reference>
<dbReference type="Proteomes" id="UP000241890">
    <property type="component" value="Unassembled WGS sequence"/>
</dbReference>
<dbReference type="InterPro" id="IPR019734">
    <property type="entry name" value="TPR_rpt"/>
</dbReference>
<evidence type="ECO:0000256" key="1">
    <source>
        <dbReference type="ARBA" id="ARBA00022737"/>
    </source>
</evidence>
<dbReference type="PANTHER" id="PTHR45641">
    <property type="entry name" value="TETRATRICOPEPTIDE REPEAT PROTEIN (AFU_ORTHOLOGUE AFUA_6G03870)"/>
    <property type="match status" value="1"/>
</dbReference>
<dbReference type="SUPFAM" id="SSF48452">
    <property type="entry name" value="TPR-like"/>
    <property type="match status" value="2"/>
</dbReference>
<protein>
    <recommendedName>
        <fullName evidence="6">Tetratricopeptide repeat protein 28</fullName>
    </recommendedName>
</protein>
<accession>A0A2R5GQV2</accession>
<gene>
    <name evidence="4" type="ORF">FCC1311_094812</name>
</gene>
<evidence type="ECO:0008006" key="6">
    <source>
        <dbReference type="Google" id="ProtNLM"/>
    </source>
</evidence>
<feature type="compositionally biased region" description="Low complexity" evidence="3">
    <location>
        <begin position="1"/>
        <end position="18"/>
    </location>
</feature>
<sequence length="1059" mass="116569">MIMRSLARGASSRAAADDPAGDADLRCVRLGAIEEFLRRLEACELARSVDIIDDVDDDEKEDAENLAMKKDIADAQAQAQAQADDEDETKRVHERILQRSEWTLKHVLLHAVRPVTGRNTSWIDAGKVADEDLSVPGGGALVLCSQDTPLSELVALLQSKSEENEFFWIPAFCAPYEVAASGPGRACLARADEFAARIIVIDDWARPALCRDLGVIYALKESLRAKLALETVFADNADHLLARLLCNAHAHRALDVSGAQGWAFEEGGEVSLPYVESGMSRRVALVRAVLGSLWSLQLENLEHSEPVEGLTAKGMQEVSHLRENLGEAWTTETKPALMCIFLEWLLTALDRVSQPAGALYTLAASDEEIARGLFATGVVASELEHFSLATDVLERALSTVAASCIDGRWIALELARVNAFEYEFEEARKTCQDEIEAYENEGAAASTEERALLVDVFELAADISDSEMDLASALDFVARALAVARDVYKPGSGRVASLLGLQGAILSHKGKRREALALLQSAARLCELSYGIADPMTARTQLWLGLALGIMDHWTQSVEVCEVAVAHQECCYGKASLVKVCDSQQVLACAFFDASERGKALVLSEAAQQRVEVILDGSDHPARVFHLLRLGALQSRVGLWKRAAQAWEQALSILDRKPHHTEHFKVHRAYVQGKLAIARCETGAAPRLDELLAGEESMTFRLVDPMECAKRQAQQLCLLAGTHLHKRALTRSLELLDEALLILDAFKTDEETQTVRASILSSQGYVYLRLRCAELAVAAYSESLEVLENVFEEEAHHLVAQAHFALSRCYSDHSRMKNLGKALNQGQRGFEMVQELARGQPNVWMARANSTMAGLYARKKNPNKALEYLRAGIEVLEEIPDWTERELGLALTRRGILERSVMRSPRKALQTFSLALSCLETADDGAQRPTDLSEVLLARGRCHQMSYHLDDALADFRRAADIREAARGKRDGKLAEAFWRISEVLEAKGEFAEALEYSKRAARIAKKDISRIRQLANAVTLAEAEGQRALMGESLGGDESDDNDEGNAILMSIVARHHV</sequence>
<name>A0A2R5GQV2_9STRA</name>
<evidence type="ECO:0000256" key="3">
    <source>
        <dbReference type="SAM" id="MobiDB-lite"/>
    </source>
</evidence>
<evidence type="ECO:0000256" key="2">
    <source>
        <dbReference type="ARBA" id="ARBA00022803"/>
    </source>
</evidence>
<keyword evidence="1" id="KW-0677">Repeat</keyword>
<dbReference type="InParanoid" id="A0A2R5GQV2"/>
<evidence type="ECO:0000313" key="5">
    <source>
        <dbReference type="Proteomes" id="UP000241890"/>
    </source>
</evidence>
<dbReference type="AlphaFoldDB" id="A0A2R5GQV2"/>